<dbReference type="PANTHER" id="PTHR19282:SF455">
    <property type="entry name" value="TETRASPANIN-16"/>
    <property type="match status" value="1"/>
</dbReference>
<dbReference type="Pfam" id="PF00335">
    <property type="entry name" value="Tetraspanin"/>
    <property type="match status" value="1"/>
</dbReference>
<evidence type="ECO:0000256" key="6">
    <source>
        <dbReference type="SAM" id="Phobius"/>
    </source>
</evidence>
<feature type="transmembrane region" description="Helical" evidence="6">
    <location>
        <begin position="14"/>
        <end position="36"/>
    </location>
</feature>
<reference evidence="8" key="1">
    <citation type="submission" date="2016-06" db="EMBL/GenBank/DDBJ databases">
        <title>De novo assembly and RNA-Seq shows season-dependent expression and editing in black bear kidneys.</title>
        <authorList>
            <person name="Korstanje R."/>
            <person name="Srivastava A."/>
            <person name="Sarsani V.K."/>
            <person name="Sheehan S.M."/>
            <person name="Seger R.L."/>
            <person name="Barter M.E."/>
            <person name="Lindqvist C."/>
            <person name="Brody L.C."/>
            <person name="Mullikin J.C."/>
        </authorList>
    </citation>
    <scope>NUCLEOTIDE SEQUENCE [LARGE SCALE GENOMIC DNA]</scope>
</reference>
<dbReference type="Ensembl" id="ENSUAMT00000039656.1">
    <property type="protein sequence ID" value="ENSUAMP00000035618.1"/>
    <property type="gene ID" value="ENSUAMG00000027049.1"/>
</dbReference>
<keyword evidence="8" id="KW-1185">Reference proteome</keyword>
<gene>
    <name evidence="7" type="primary">TSPAN16</name>
</gene>
<evidence type="ECO:0000256" key="1">
    <source>
        <dbReference type="ARBA" id="ARBA00004141"/>
    </source>
</evidence>
<evidence type="ECO:0000256" key="4">
    <source>
        <dbReference type="ARBA" id="ARBA00023136"/>
    </source>
</evidence>
<reference evidence="7" key="2">
    <citation type="submission" date="2025-08" db="UniProtKB">
        <authorList>
            <consortium name="Ensembl"/>
        </authorList>
    </citation>
    <scope>IDENTIFICATION</scope>
</reference>
<proteinExistence type="predicted"/>
<dbReference type="STRING" id="9643.ENSUAMP00000035618"/>
<dbReference type="GeneTree" id="ENSGT00510000049338"/>
<evidence type="ECO:0000256" key="3">
    <source>
        <dbReference type="ARBA" id="ARBA00022989"/>
    </source>
</evidence>
<dbReference type="Proteomes" id="UP000291022">
    <property type="component" value="Unassembled WGS sequence"/>
</dbReference>
<feature type="transmembrane region" description="Helical" evidence="6">
    <location>
        <begin position="85"/>
        <end position="112"/>
    </location>
</feature>
<dbReference type="GO" id="GO:0005886">
    <property type="term" value="C:plasma membrane"/>
    <property type="evidence" value="ECO:0007669"/>
    <property type="project" value="TreeGrafter"/>
</dbReference>
<feature type="region of interest" description="Disordered" evidence="5">
    <location>
        <begin position="188"/>
        <end position="229"/>
    </location>
</feature>
<organism evidence="7 8">
    <name type="scientific">Ursus americanus</name>
    <name type="common">American black bear</name>
    <name type="synonym">Euarctos americanus</name>
    <dbReference type="NCBI Taxonomy" id="9643"/>
    <lineage>
        <taxon>Eukaryota</taxon>
        <taxon>Metazoa</taxon>
        <taxon>Chordata</taxon>
        <taxon>Craniata</taxon>
        <taxon>Vertebrata</taxon>
        <taxon>Euteleostomi</taxon>
        <taxon>Mammalia</taxon>
        <taxon>Eutheria</taxon>
        <taxon>Laurasiatheria</taxon>
        <taxon>Carnivora</taxon>
        <taxon>Caniformia</taxon>
        <taxon>Ursidae</taxon>
        <taxon>Ursus</taxon>
    </lineage>
</organism>
<dbReference type="PANTHER" id="PTHR19282">
    <property type="entry name" value="TETRASPANIN"/>
    <property type="match status" value="1"/>
</dbReference>
<evidence type="ECO:0000313" key="7">
    <source>
        <dbReference type="Ensembl" id="ENSUAMP00000035618.1"/>
    </source>
</evidence>
<name>A0A452SS32_URSAM</name>
<keyword evidence="2 6" id="KW-0812">Transmembrane</keyword>
<evidence type="ECO:0000256" key="2">
    <source>
        <dbReference type="ARBA" id="ARBA00022692"/>
    </source>
</evidence>
<dbReference type="OMA" id="MEWNLVM"/>
<dbReference type="PRINTS" id="PR00259">
    <property type="entry name" value="TMFOUR"/>
</dbReference>
<feature type="transmembrane region" description="Helical" evidence="6">
    <location>
        <begin position="57"/>
        <end position="79"/>
    </location>
</feature>
<evidence type="ECO:0000313" key="8">
    <source>
        <dbReference type="Proteomes" id="UP000291022"/>
    </source>
</evidence>
<dbReference type="InterPro" id="IPR018499">
    <property type="entry name" value="Tetraspanin/Peripherin"/>
</dbReference>
<keyword evidence="4 6" id="KW-0472">Membrane</keyword>
<comment type="subcellular location">
    <subcellularLocation>
        <location evidence="1">Membrane</location>
        <topology evidence="1">Multi-pass membrane protein</topology>
    </subcellularLocation>
</comment>
<evidence type="ECO:0000256" key="5">
    <source>
        <dbReference type="SAM" id="MobiDB-lite"/>
    </source>
</evidence>
<sequence length="229" mass="25238">MAEMHTLYSSLKRLLSFFNGFMVMSGVILSGLGIYVKFRRAILTRVLGLSSVYLLHIGYLCLAMGCIAVPVGFAGWYGATRESRGTLLFCFLFTVIVLIIEITVATGVLALFHIVKVALEQVFVTLRKNYRGYRAPDDYSTERDLAMEKLKCSWVKDYTDFSCSSFEMTAPFDYTALGSRGSHPHFSYGETEVGGNSSRSHGSGGAGFGLLSPGPGLHRPPYRGLKIKQ</sequence>
<dbReference type="AlphaFoldDB" id="A0A452SS32"/>
<accession>A0A452SS32</accession>
<reference evidence="7" key="3">
    <citation type="submission" date="2025-09" db="UniProtKB">
        <authorList>
            <consortium name="Ensembl"/>
        </authorList>
    </citation>
    <scope>IDENTIFICATION</scope>
</reference>
<keyword evidence="3 6" id="KW-1133">Transmembrane helix</keyword>
<protein>
    <submittedName>
        <fullName evidence="7">Tetraspanin 16</fullName>
    </submittedName>
</protein>